<dbReference type="KEGG" id="tet:TTHERM_00079690"/>
<keyword evidence="2" id="KW-1185">Reference proteome</keyword>
<accession>Q23FP6</accession>
<dbReference type="HOGENOM" id="CLU_1087694_0_0_1"/>
<name>Q23FP6_TETTS</name>
<protein>
    <submittedName>
        <fullName evidence="1">Uncharacterized protein</fullName>
    </submittedName>
</protein>
<gene>
    <name evidence="1" type="ORF">TTHERM_00079690</name>
</gene>
<evidence type="ECO:0000313" key="2">
    <source>
        <dbReference type="Proteomes" id="UP000009168"/>
    </source>
</evidence>
<dbReference type="InParanoid" id="Q23FP6"/>
<dbReference type="RefSeq" id="XP_001015809.3">
    <property type="nucleotide sequence ID" value="XM_001015809.3"/>
</dbReference>
<organism evidence="1 2">
    <name type="scientific">Tetrahymena thermophila (strain SB210)</name>
    <dbReference type="NCBI Taxonomy" id="312017"/>
    <lineage>
        <taxon>Eukaryota</taxon>
        <taxon>Sar</taxon>
        <taxon>Alveolata</taxon>
        <taxon>Ciliophora</taxon>
        <taxon>Intramacronucleata</taxon>
        <taxon>Oligohymenophorea</taxon>
        <taxon>Hymenostomatida</taxon>
        <taxon>Tetrahymenina</taxon>
        <taxon>Tetrahymenidae</taxon>
        <taxon>Tetrahymena</taxon>
    </lineage>
</organism>
<sequence>MSKSEIQNVKKTEFDPPNVIVGKNKSGFFQQATYKIGDVYVDPDQIKRNYEKEKIKKRIHEEPFRTTGYKQIVSSAYKYQEQNKQKLDFRKLRDEDGRVIVGYANIKTGQHLLNKLKVNNINNKQVL</sequence>
<dbReference type="AlphaFoldDB" id="Q23FP6"/>
<dbReference type="EMBL" id="GG662704">
    <property type="protein sequence ID" value="EAR95564.3"/>
    <property type="molecule type" value="Genomic_DNA"/>
</dbReference>
<evidence type="ECO:0000313" key="1">
    <source>
        <dbReference type="EMBL" id="EAR95564.3"/>
    </source>
</evidence>
<dbReference type="GeneID" id="7831263"/>
<dbReference type="Proteomes" id="UP000009168">
    <property type="component" value="Unassembled WGS sequence"/>
</dbReference>
<reference evidence="2" key="1">
    <citation type="journal article" date="2006" name="PLoS Biol.">
        <title>Macronuclear genome sequence of the ciliate Tetrahymena thermophila, a model eukaryote.</title>
        <authorList>
            <person name="Eisen J.A."/>
            <person name="Coyne R.S."/>
            <person name="Wu M."/>
            <person name="Wu D."/>
            <person name="Thiagarajan M."/>
            <person name="Wortman J.R."/>
            <person name="Badger J.H."/>
            <person name="Ren Q."/>
            <person name="Amedeo P."/>
            <person name="Jones K.M."/>
            <person name="Tallon L.J."/>
            <person name="Delcher A.L."/>
            <person name="Salzberg S.L."/>
            <person name="Silva J.C."/>
            <person name="Haas B.J."/>
            <person name="Majoros W.H."/>
            <person name="Farzad M."/>
            <person name="Carlton J.M."/>
            <person name="Smith R.K. Jr."/>
            <person name="Garg J."/>
            <person name="Pearlman R.E."/>
            <person name="Karrer K.M."/>
            <person name="Sun L."/>
            <person name="Manning G."/>
            <person name="Elde N.C."/>
            <person name="Turkewitz A.P."/>
            <person name="Asai D.J."/>
            <person name="Wilkes D.E."/>
            <person name="Wang Y."/>
            <person name="Cai H."/>
            <person name="Collins K."/>
            <person name="Stewart B.A."/>
            <person name="Lee S.R."/>
            <person name="Wilamowska K."/>
            <person name="Weinberg Z."/>
            <person name="Ruzzo W.L."/>
            <person name="Wloga D."/>
            <person name="Gaertig J."/>
            <person name="Frankel J."/>
            <person name="Tsao C.-C."/>
            <person name="Gorovsky M.A."/>
            <person name="Keeling P.J."/>
            <person name="Waller R.F."/>
            <person name="Patron N.J."/>
            <person name="Cherry J.M."/>
            <person name="Stover N.A."/>
            <person name="Krieger C.J."/>
            <person name="del Toro C."/>
            <person name="Ryder H.F."/>
            <person name="Williamson S.C."/>
            <person name="Barbeau R.A."/>
            <person name="Hamilton E.P."/>
            <person name="Orias E."/>
        </authorList>
    </citation>
    <scope>NUCLEOTIDE SEQUENCE [LARGE SCALE GENOMIC DNA]</scope>
    <source>
        <strain evidence="2">SB210</strain>
    </source>
</reference>
<proteinExistence type="predicted"/>